<keyword evidence="1" id="KW-0472">Membrane</keyword>
<name>A0ABW9MZ47_9FIRM</name>
<feature type="transmembrane region" description="Helical" evidence="1">
    <location>
        <begin position="209"/>
        <end position="231"/>
    </location>
</feature>
<evidence type="ECO:0000313" key="3">
    <source>
        <dbReference type="Proteomes" id="UP001637993"/>
    </source>
</evidence>
<feature type="transmembrane region" description="Helical" evidence="1">
    <location>
        <begin position="16"/>
        <end position="38"/>
    </location>
</feature>
<feature type="transmembrane region" description="Helical" evidence="1">
    <location>
        <begin position="160"/>
        <end position="178"/>
    </location>
</feature>
<comment type="caution">
    <text evidence="2">The sequence shown here is derived from an EMBL/GenBank/DDBJ whole genome shotgun (WGS) entry which is preliminary data.</text>
</comment>
<keyword evidence="3" id="KW-1185">Reference proteome</keyword>
<reference evidence="2 3" key="1">
    <citation type="journal article" date="2025" name="Anaerobe">
        <title>Description of Anaerococcus kampingiae sp. nov., Anaerococcus groningensis sp. nov., Anaerococcus martiniensis sp. nov., and Anaerococcus cruorum sp. nov., isolated from human clinical specimens.</title>
        <authorList>
            <person name="Boiten K.E."/>
            <person name="Meijer J."/>
            <person name="van Wezel E.M."/>
            <person name="Veloo A.C.M."/>
        </authorList>
    </citation>
    <scope>NUCLEOTIDE SEQUENCE [LARGE SCALE GENOMIC DNA]</scope>
    <source>
        <strain evidence="2 3">ENR1011</strain>
    </source>
</reference>
<protein>
    <recommendedName>
        <fullName evidence="4">Lantibiotic ABC transporter permease</fullName>
    </recommendedName>
</protein>
<feature type="transmembrane region" description="Helical" evidence="1">
    <location>
        <begin position="93"/>
        <end position="126"/>
    </location>
</feature>
<dbReference type="EMBL" id="JBGMEG010000003">
    <property type="protein sequence ID" value="MFO3717107.1"/>
    <property type="molecule type" value="Genomic_DNA"/>
</dbReference>
<organism evidence="2 3">
    <name type="scientific">Anaerococcus groningensis</name>
    <dbReference type="NCBI Taxonomy" id="3115616"/>
    <lineage>
        <taxon>Bacteria</taxon>
        <taxon>Bacillati</taxon>
        <taxon>Bacillota</taxon>
        <taxon>Tissierellia</taxon>
        <taxon>Tissierellales</taxon>
        <taxon>Peptoniphilaceae</taxon>
        <taxon>Anaerococcus</taxon>
    </lineage>
</organism>
<keyword evidence="1" id="KW-1133">Transmembrane helix</keyword>
<feature type="transmembrane region" description="Helical" evidence="1">
    <location>
        <begin position="132"/>
        <end position="153"/>
    </location>
</feature>
<dbReference type="RefSeq" id="WP_410023702.1">
    <property type="nucleotide sequence ID" value="NZ_JBGMEG010000003.1"/>
</dbReference>
<feature type="transmembrane region" description="Helical" evidence="1">
    <location>
        <begin position="50"/>
        <end position="72"/>
    </location>
</feature>
<evidence type="ECO:0000256" key="1">
    <source>
        <dbReference type="SAM" id="Phobius"/>
    </source>
</evidence>
<keyword evidence="1" id="KW-0812">Transmembrane</keyword>
<gene>
    <name evidence="2" type="ORF">AB9Q04_01935</name>
</gene>
<evidence type="ECO:0000313" key="2">
    <source>
        <dbReference type="EMBL" id="MFO3717107.1"/>
    </source>
</evidence>
<proteinExistence type="predicted"/>
<evidence type="ECO:0008006" key="4">
    <source>
        <dbReference type="Google" id="ProtNLM"/>
    </source>
</evidence>
<sequence>MISIIKSNFIRNKRNTLIWVTLLAPLIYSLLFSMYIAATNTLKNQEIFTFFGFFVILATFSLSFFVPMAYEADKEAGYYVNDIKIYISRKKTFLGKFLFITILYALIVVLASLIIFTAARIIGIYIPNYKTNLTLLATSFLTLLPLIPIYQYLTLKFGKSISILAGIFFTLGAILFGTTGLIDLIWPIFPFIWPVKLIFLYSKISIESIRIFLSLAILLTLIFLIFAMAWFNKWDVYAKTED</sequence>
<dbReference type="Proteomes" id="UP001637993">
    <property type="component" value="Unassembled WGS sequence"/>
</dbReference>
<dbReference type="CDD" id="cd21503">
    <property type="entry name" value="ABC-2_lan_permease"/>
    <property type="match status" value="1"/>
</dbReference>
<accession>A0ABW9MZ47</accession>